<dbReference type="GO" id="GO:0006508">
    <property type="term" value="P:proteolysis"/>
    <property type="evidence" value="ECO:0007669"/>
    <property type="project" value="UniProtKB-KW"/>
</dbReference>
<dbReference type="OrthoDB" id="4308908at2"/>
<evidence type="ECO:0000256" key="8">
    <source>
        <dbReference type="ARBA" id="ARBA00023136"/>
    </source>
</evidence>
<keyword evidence="2 9" id="KW-1003">Cell membrane</keyword>
<evidence type="ECO:0000256" key="2">
    <source>
        <dbReference type="ARBA" id="ARBA00022475"/>
    </source>
</evidence>
<proteinExistence type="inferred from homology"/>
<dbReference type="PRINTS" id="PR00781">
    <property type="entry name" value="LIPOSIGPTASE"/>
</dbReference>
<dbReference type="EC" id="3.4.23.36" evidence="9"/>
<dbReference type="Pfam" id="PF01252">
    <property type="entry name" value="Peptidase_A8"/>
    <property type="match status" value="1"/>
</dbReference>
<evidence type="ECO:0000313" key="11">
    <source>
        <dbReference type="EMBL" id="KAB1632974.1"/>
    </source>
</evidence>
<dbReference type="RefSeq" id="WP_158035896.1">
    <property type="nucleotide sequence ID" value="NZ_BAAAZV010000003.1"/>
</dbReference>
<feature type="active site" evidence="9">
    <location>
        <position position="149"/>
    </location>
</feature>
<dbReference type="AlphaFoldDB" id="A0A7C8BPE3"/>
<keyword evidence="4 9" id="KW-0812">Transmembrane</keyword>
<evidence type="ECO:0000256" key="5">
    <source>
        <dbReference type="ARBA" id="ARBA00022750"/>
    </source>
</evidence>
<feature type="active site" evidence="9">
    <location>
        <position position="135"/>
    </location>
</feature>
<keyword evidence="7 9" id="KW-1133">Transmembrane helix</keyword>
<dbReference type="PANTHER" id="PTHR33695">
    <property type="entry name" value="LIPOPROTEIN SIGNAL PEPTIDASE"/>
    <property type="match status" value="1"/>
</dbReference>
<feature type="transmembrane region" description="Helical" evidence="9">
    <location>
        <begin position="143"/>
        <end position="165"/>
    </location>
</feature>
<evidence type="ECO:0000256" key="9">
    <source>
        <dbReference type="HAMAP-Rule" id="MF_00161"/>
    </source>
</evidence>
<comment type="similarity">
    <text evidence="1 9 10">Belongs to the peptidase A8 family.</text>
</comment>
<feature type="transmembrane region" description="Helical" evidence="9">
    <location>
        <begin position="20"/>
        <end position="37"/>
    </location>
</feature>
<evidence type="ECO:0000256" key="6">
    <source>
        <dbReference type="ARBA" id="ARBA00022801"/>
    </source>
</evidence>
<evidence type="ECO:0000256" key="3">
    <source>
        <dbReference type="ARBA" id="ARBA00022670"/>
    </source>
</evidence>
<accession>A0A7C8BPE3</accession>
<evidence type="ECO:0000256" key="4">
    <source>
        <dbReference type="ARBA" id="ARBA00022692"/>
    </source>
</evidence>
<dbReference type="HAMAP" id="MF_00161">
    <property type="entry name" value="LspA"/>
    <property type="match status" value="1"/>
</dbReference>
<dbReference type="GO" id="GO:0005886">
    <property type="term" value="C:plasma membrane"/>
    <property type="evidence" value="ECO:0007669"/>
    <property type="project" value="UniProtKB-SubCell"/>
</dbReference>
<feature type="transmembrane region" description="Helical" evidence="9">
    <location>
        <begin position="105"/>
        <end position="123"/>
    </location>
</feature>
<evidence type="ECO:0000313" key="12">
    <source>
        <dbReference type="Proteomes" id="UP000481339"/>
    </source>
</evidence>
<comment type="function">
    <text evidence="9">This protein specifically catalyzes the removal of signal peptides from prolipoproteins.</text>
</comment>
<dbReference type="EMBL" id="WBKA01000002">
    <property type="protein sequence ID" value="KAB1632974.1"/>
    <property type="molecule type" value="Genomic_DNA"/>
</dbReference>
<dbReference type="NCBIfam" id="TIGR00077">
    <property type="entry name" value="lspA"/>
    <property type="match status" value="1"/>
</dbReference>
<keyword evidence="8 9" id="KW-0472">Membrane</keyword>
<dbReference type="PANTHER" id="PTHR33695:SF1">
    <property type="entry name" value="LIPOPROTEIN SIGNAL PEPTIDASE"/>
    <property type="match status" value="1"/>
</dbReference>
<keyword evidence="12" id="KW-1185">Reference proteome</keyword>
<comment type="caution">
    <text evidence="11">The sequence shown here is derived from an EMBL/GenBank/DDBJ whole genome shotgun (WGS) entry which is preliminary data.</text>
</comment>
<comment type="pathway">
    <text evidence="9">Protein modification; lipoprotein biosynthesis (signal peptide cleavage).</text>
</comment>
<keyword evidence="5 9" id="KW-0064">Aspartyl protease</keyword>
<keyword evidence="3 9" id="KW-0645">Protease</keyword>
<feature type="transmembrane region" description="Helical" evidence="9">
    <location>
        <begin position="78"/>
        <end position="98"/>
    </location>
</feature>
<dbReference type="UniPathway" id="UPA00665"/>
<name>A0A7C8BPE3_9MICO</name>
<keyword evidence="6 9" id="KW-0378">Hydrolase</keyword>
<organism evidence="11 12">
    <name type="scientific">Pseudoclavibacter caeni</name>
    <dbReference type="NCBI Taxonomy" id="908846"/>
    <lineage>
        <taxon>Bacteria</taxon>
        <taxon>Bacillati</taxon>
        <taxon>Actinomycetota</taxon>
        <taxon>Actinomycetes</taxon>
        <taxon>Micrococcales</taxon>
        <taxon>Microbacteriaceae</taxon>
        <taxon>Pseudoclavibacter</taxon>
    </lineage>
</organism>
<comment type="catalytic activity">
    <reaction evidence="9">
        <text>Release of signal peptides from bacterial membrane prolipoproteins. Hydrolyzes -Xaa-Yaa-Zaa-|-(S,diacylglyceryl)Cys-, in which Xaa is hydrophobic (preferably Leu), and Yaa (Ala or Ser) and Zaa (Gly or Ala) have small, neutral side chains.</text>
        <dbReference type="EC" id="3.4.23.36"/>
    </reaction>
</comment>
<comment type="subcellular location">
    <subcellularLocation>
        <location evidence="9">Cell membrane</location>
        <topology evidence="9">Multi-pass membrane protein</topology>
    </subcellularLocation>
</comment>
<dbReference type="Proteomes" id="UP000481339">
    <property type="component" value="Unassembled WGS sequence"/>
</dbReference>
<dbReference type="InterPro" id="IPR001872">
    <property type="entry name" value="Peptidase_A8"/>
</dbReference>
<evidence type="ECO:0000256" key="1">
    <source>
        <dbReference type="ARBA" id="ARBA00006139"/>
    </source>
</evidence>
<gene>
    <name evidence="9 11" type="primary">lspA</name>
    <name evidence="11" type="ORF">F8O02_03730</name>
</gene>
<protein>
    <recommendedName>
        <fullName evidence="9">Lipoprotein signal peptidase</fullName>
        <ecNumber evidence="9">3.4.23.36</ecNumber>
    </recommendedName>
    <alternativeName>
        <fullName evidence="9">Prolipoprotein signal peptidase</fullName>
    </alternativeName>
    <alternativeName>
        <fullName evidence="9">Signal peptidase II</fullName>
        <shortName evidence="9">SPase II</shortName>
    </alternativeName>
</protein>
<dbReference type="GO" id="GO:0004190">
    <property type="term" value="F:aspartic-type endopeptidase activity"/>
    <property type="evidence" value="ECO:0007669"/>
    <property type="project" value="UniProtKB-UniRule"/>
</dbReference>
<reference evidence="11 12" key="1">
    <citation type="submission" date="2019-09" db="EMBL/GenBank/DDBJ databases">
        <title>Phylogeny of genus Pseudoclavibacter and closely related genus.</title>
        <authorList>
            <person name="Li Y."/>
        </authorList>
    </citation>
    <scope>NUCLEOTIDE SEQUENCE [LARGE SCALE GENOMIC DNA]</scope>
    <source>
        <strain evidence="11 12">JCM 16921</strain>
    </source>
</reference>
<evidence type="ECO:0000256" key="10">
    <source>
        <dbReference type="RuleBase" id="RU004181"/>
    </source>
</evidence>
<evidence type="ECO:0000256" key="7">
    <source>
        <dbReference type="ARBA" id="ARBA00022989"/>
    </source>
</evidence>
<sequence>MAESATSHDDERRATARRSLSVVVSTALLCVVVDQAIKGWALTALADGRPVDVLGDLVQLHLVTNAGAAFSMGEGVTWLFTLLGLAITGVVLWAASGLRSREMRLLFGMFLGGVLGNLVDRLVREPGFGRGHVIDWLQVRGFAVMNLADILLTVSVVGLVVVMLLRPREIDEVTHEHEGEGPEEGAPHAQ</sequence>